<gene>
    <name evidence="1" type="ORF">X777_07851</name>
</gene>
<dbReference type="OrthoDB" id="24581at2759"/>
<reference evidence="1 2" key="1">
    <citation type="journal article" date="2014" name="Curr. Biol.">
        <title>The genome of the clonal raider ant Cerapachys biroi.</title>
        <authorList>
            <person name="Oxley P.R."/>
            <person name="Ji L."/>
            <person name="Fetter-Pruneda I."/>
            <person name="McKenzie S.K."/>
            <person name="Li C."/>
            <person name="Hu H."/>
            <person name="Zhang G."/>
            <person name="Kronauer D.J."/>
        </authorList>
    </citation>
    <scope>NUCLEOTIDE SEQUENCE [LARGE SCALE GENOMIC DNA]</scope>
</reference>
<name>A0A026X0A3_OOCBI</name>
<protein>
    <submittedName>
        <fullName evidence="1">Uncharacterized protein</fullName>
    </submittedName>
</protein>
<evidence type="ECO:0000313" key="2">
    <source>
        <dbReference type="Proteomes" id="UP000053097"/>
    </source>
</evidence>
<evidence type="ECO:0000313" key="1">
    <source>
        <dbReference type="EMBL" id="EZA61518.1"/>
    </source>
</evidence>
<dbReference type="Proteomes" id="UP000053097">
    <property type="component" value="Unassembled WGS sequence"/>
</dbReference>
<sequence length="54" mass="6359">MDEETLQLAQEIARQDEKVPRRNAVSKMHDKQRAFSNVQSELTVDHLKTVQPRR</sequence>
<dbReference type="EMBL" id="KK107054">
    <property type="protein sequence ID" value="EZA61518.1"/>
    <property type="molecule type" value="Genomic_DNA"/>
</dbReference>
<accession>A0A026X0A3</accession>
<organism evidence="1 2">
    <name type="scientific">Ooceraea biroi</name>
    <name type="common">Clonal raider ant</name>
    <name type="synonym">Cerapachys biroi</name>
    <dbReference type="NCBI Taxonomy" id="2015173"/>
    <lineage>
        <taxon>Eukaryota</taxon>
        <taxon>Metazoa</taxon>
        <taxon>Ecdysozoa</taxon>
        <taxon>Arthropoda</taxon>
        <taxon>Hexapoda</taxon>
        <taxon>Insecta</taxon>
        <taxon>Pterygota</taxon>
        <taxon>Neoptera</taxon>
        <taxon>Endopterygota</taxon>
        <taxon>Hymenoptera</taxon>
        <taxon>Apocrita</taxon>
        <taxon>Aculeata</taxon>
        <taxon>Formicoidea</taxon>
        <taxon>Formicidae</taxon>
        <taxon>Dorylinae</taxon>
        <taxon>Ooceraea</taxon>
    </lineage>
</organism>
<dbReference type="AlphaFoldDB" id="A0A026X0A3"/>
<keyword evidence="2" id="KW-1185">Reference proteome</keyword>
<proteinExistence type="predicted"/>